<dbReference type="GO" id="GO:0003700">
    <property type="term" value="F:DNA-binding transcription factor activity"/>
    <property type="evidence" value="ECO:0007669"/>
    <property type="project" value="TreeGrafter"/>
</dbReference>
<dbReference type="PANTHER" id="PTHR37534">
    <property type="entry name" value="TRANSCRIPTIONAL ACTIVATOR PROTEIN UGA3"/>
    <property type="match status" value="1"/>
</dbReference>
<accession>A0AA38X0W2</accession>
<dbReference type="GO" id="GO:0005634">
    <property type="term" value="C:nucleus"/>
    <property type="evidence" value="ECO:0007669"/>
    <property type="project" value="UniProtKB-SubCell"/>
</dbReference>
<comment type="caution">
    <text evidence="3">The sequence shown here is derived from an EMBL/GenBank/DDBJ whole genome shotgun (WGS) entry which is preliminary data.</text>
</comment>
<keyword evidence="2" id="KW-0539">Nucleus</keyword>
<reference evidence="3" key="1">
    <citation type="submission" date="2022-10" db="EMBL/GenBank/DDBJ databases">
        <title>Culturing micro-colonial fungi from biological soil crusts in the Mojave desert and describing Neophaeococcomyces mojavensis, and introducing the new genera and species Taxawa tesnikishii.</title>
        <authorList>
            <person name="Kurbessoian T."/>
            <person name="Stajich J.E."/>
        </authorList>
    </citation>
    <scope>NUCLEOTIDE SEQUENCE</scope>
    <source>
        <strain evidence="3">TK_41</strain>
    </source>
</reference>
<dbReference type="PANTHER" id="PTHR37534:SF38">
    <property type="entry name" value="ZN(2)-C6 FUNGAL-TYPE DOMAIN-CONTAINING PROTEIN"/>
    <property type="match status" value="1"/>
</dbReference>
<evidence type="ECO:0000256" key="1">
    <source>
        <dbReference type="ARBA" id="ARBA00004123"/>
    </source>
</evidence>
<evidence type="ECO:0008006" key="5">
    <source>
        <dbReference type="Google" id="ProtNLM"/>
    </source>
</evidence>
<protein>
    <recommendedName>
        <fullName evidence="5">C6 transcription factor</fullName>
    </recommendedName>
</protein>
<dbReference type="Proteomes" id="UP001172673">
    <property type="component" value="Unassembled WGS sequence"/>
</dbReference>
<comment type="subcellular location">
    <subcellularLocation>
        <location evidence="1">Nucleus</location>
    </subcellularLocation>
</comment>
<name>A0AA38X0W2_9EURO</name>
<evidence type="ECO:0000313" key="3">
    <source>
        <dbReference type="EMBL" id="KAJ9604734.1"/>
    </source>
</evidence>
<sequence>MESILGDTSAWHEHLSGAASIIKPTLRRTADGRARSLLQSTVEGRWLLRNFAYHDILASVSLDTDLLIPGRYWMDEDTVLDTYFGLASLPVAMIAEVTALRTQLRSTQQEGKLAEDIDPWSDFDAKVGQIEAQLLDWEPVGAHDHAIICLAQSYRSAALIYLYRTLRYYRRRPESMLIEDMSTQVECAIQFAEALPVAALPECTLLFPLFLAGAETIIPRNIQNVRSRLSEMLAYRRFDNVRIALDVLEELWDVKSRTNPVDWSRPYDWLDVLQRRGWKLALS</sequence>
<evidence type="ECO:0000256" key="2">
    <source>
        <dbReference type="ARBA" id="ARBA00023242"/>
    </source>
</evidence>
<dbReference type="InterPro" id="IPR021858">
    <property type="entry name" value="Fun_TF"/>
</dbReference>
<keyword evidence="4" id="KW-1185">Reference proteome</keyword>
<dbReference type="EMBL" id="JAPDRK010000018">
    <property type="protein sequence ID" value="KAJ9604734.1"/>
    <property type="molecule type" value="Genomic_DNA"/>
</dbReference>
<proteinExistence type="predicted"/>
<evidence type="ECO:0000313" key="4">
    <source>
        <dbReference type="Proteomes" id="UP001172673"/>
    </source>
</evidence>
<dbReference type="Pfam" id="PF11951">
    <property type="entry name" value="Fungal_trans_2"/>
    <property type="match status" value="1"/>
</dbReference>
<gene>
    <name evidence="3" type="ORF">H2200_010848</name>
</gene>
<dbReference type="GO" id="GO:0045944">
    <property type="term" value="P:positive regulation of transcription by RNA polymerase II"/>
    <property type="evidence" value="ECO:0007669"/>
    <property type="project" value="TreeGrafter"/>
</dbReference>
<dbReference type="AlphaFoldDB" id="A0AA38X0W2"/>
<organism evidence="3 4">
    <name type="scientific">Cladophialophora chaetospira</name>
    <dbReference type="NCBI Taxonomy" id="386627"/>
    <lineage>
        <taxon>Eukaryota</taxon>
        <taxon>Fungi</taxon>
        <taxon>Dikarya</taxon>
        <taxon>Ascomycota</taxon>
        <taxon>Pezizomycotina</taxon>
        <taxon>Eurotiomycetes</taxon>
        <taxon>Chaetothyriomycetidae</taxon>
        <taxon>Chaetothyriales</taxon>
        <taxon>Herpotrichiellaceae</taxon>
        <taxon>Cladophialophora</taxon>
    </lineage>
</organism>
<dbReference type="GO" id="GO:0000976">
    <property type="term" value="F:transcription cis-regulatory region binding"/>
    <property type="evidence" value="ECO:0007669"/>
    <property type="project" value="TreeGrafter"/>
</dbReference>